<keyword evidence="7" id="KW-0812">Transmembrane</keyword>
<keyword evidence="7" id="KW-1133">Transmembrane helix</keyword>
<accession>D6TVL6</accession>
<evidence type="ECO:0000313" key="10">
    <source>
        <dbReference type="Proteomes" id="UP000004508"/>
    </source>
</evidence>
<dbReference type="PROSITE" id="PS00659">
    <property type="entry name" value="GLYCOSYL_HYDROL_F5"/>
    <property type="match status" value="1"/>
</dbReference>
<dbReference type="SUPFAM" id="SSF51445">
    <property type="entry name" value="(Trans)glycosidases"/>
    <property type="match status" value="1"/>
</dbReference>
<proteinExistence type="inferred from homology"/>
<dbReference type="AlphaFoldDB" id="D6TVL6"/>
<feature type="domain" description="Glycoside hydrolase family 5" evidence="8">
    <location>
        <begin position="74"/>
        <end position="337"/>
    </location>
</feature>
<dbReference type="Proteomes" id="UP000004508">
    <property type="component" value="Unassembled WGS sequence"/>
</dbReference>
<protein>
    <recommendedName>
        <fullName evidence="2">cellulase</fullName>
        <ecNumber evidence="2">3.2.1.4</ecNumber>
    </recommendedName>
</protein>
<evidence type="ECO:0000256" key="3">
    <source>
        <dbReference type="ARBA" id="ARBA00022801"/>
    </source>
</evidence>
<feature type="transmembrane region" description="Helical" evidence="7">
    <location>
        <begin position="12"/>
        <end position="30"/>
    </location>
</feature>
<keyword evidence="10" id="KW-1185">Reference proteome</keyword>
<keyword evidence="3 5" id="KW-0378">Hydrolase</keyword>
<comment type="catalytic activity">
    <reaction evidence="1">
        <text>Endohydrolysis of (1-&gt;4)-beta-D-glucosidic linkages in cellulose, lichenin and cereal beta-D-glucans.</text>
        <dbReference type="EC" id="3.2.1.4"/>
    </reaction>
</comment>
<sequence>MKKKQAISPITCSLMLGIVCLGILGTLLFWKTSTGIARASGSPPTGLHVVGNQIKDSDSNILIPHGVDRMGTEYQCTKSGTTDFDGPVDQASVSAMQTWNVNIVRVPLNEDCWLGINGFPANGKSASQYQADIINWVNLLNQNGMVAIVELHWNAPGSLQATGQEPMPDQDHAPAFWTSVANTFKSNSSVIFDLYNEPYTSSWSCWKNGSTAPSTNPCSDVSFAVAGMQSLVNTVRATGATNILMLGGLAYSNDLSGWLANKPSDSNNNLVASAHIYNFNSCSNSGCWDSQIEPVNAQVPVLVGELGENDCSSGFINTLISWLDQHSIGYLAWTWTATGNCGGSPALITDYTGTPTNYGQGYKTHLLSLGSGSGGDSTPTPTSTNSILK</sequence>
<evidence type="ECO:0000256" key="2">
    <source>
        <dbReference type="ARBA" id="ARBA00012601"/>
    </source>
</evidence>
<feature type="region of interest" description="Disordered" evidence="6">
    <location>
        <begin position="370"/>
        <end position="389"/>
    </location>
</feature>
<dbReference type="RefSeq" id="WP_007915617.1">
    <property type="nucleotide sequence ID" value="NZ_ADVG01000003.1"/>
</dbReference>
<dbReference type="EMBL" id="ADVG01000003">
    <property type="protein sequence ID" value="EFH84249.1"/>
    <property type="molecule type" value="Genomic_DNA"/>
</dbReference>
<dbReference type="eggNOG" id="COG2730">
    <property type="taxonomic scope" value="Bacteria"/>
</dbReference>
<evidence type="ECO:0000256" key="5">
    <source>
        <dbReference type="RuleBase" id="RU361153"/>
    </source>
</evidence>
<organism evidence="9 10">
    <name type="scientific">Ktedonobacter racemifer DSM 44963</name>
    <dbReference type="NCBI Taxonomy" id="485913"/>
    <lineage>
        <taxon>Bacteria</taxon>
        <taxon>Bacillati</taxon>
        <taxon>Chloroflexota</taxon>
        <taxon>Ktedonobacteria</taxon>
        <taxon>Ktedonobacterales</taxon>
        <taxon>Ktedonobacteraceae</taxon>
        <taxon>Ktedonobacter</taxon>
    </lineage>
</organism>
<dbReference type="EC" id="3.2.1.4" evidence="2"/>
<gene>
    <name evidence="9" type="ORF">Krac_5274</name>
</gene>
<comment type="caution">
    <text evidence="9">The sequence shown here is derived from an EMBL/GenBank/DDBJ whole genome shotgun (WGS) entry which is preliminary data.</text>
</comment>
<evidence type="ECO:0000313" key="9">
    <source>
        <dbReference type="EMBL" id="EFH84249.1"/>
    </source>
</evidence>
<dbReference type="GO" id="GO:0009251">
    <property type="term" value="P:glucan catabolic process"/>
    <property type="evidence" value="ECO:0007669"/>
    <property type="project" value="TreeGrafter"/>
</dbReference>
<evidence type="ECO:0000256" key="6">
    <source>
        <dbReference type="SAM" id="MobiDB-lite"/>
    </source>
</evidence>
<dbReference type="PANTHER" id="PTHR34142">
    <property type="entry name" value="ENDO-BETA-1,4-GLUCANASE A"/>
    <property type="match status" value="1"/>
</dbReference>
<evidence type="ECO:0000256" key="7">
    <source>
        <dbReference type="SAM" id="Phobius"/>
    </source>
</evidence>
<evidence type="ECO:0000259" key="8">
    <source>
        <dbReference type="Pfam" id="PF00150"/>
    </source>
</evidence>
<dbReference type="InterPro" id="IPR017853">
    <property type="entry name" value="GH"/>
</dbReference>
<keyword evidence="4 5" id="KW-0326">Glycosidase</keyword>
<dbReference type="Pfam" id="PF00150">
    <property type="entry name" value="Cellulase"/>
    <property type="match status" value="1"/>
</dbReference>
<evidence type="ECO:0000256" key="4">
    <source>
        <dbReference type="ARBA" id="ARBA00023295"/>
    </source>
</evidence>
<dbReference type="InterPro" id="IPR001547">
    <property type="entry name" value="Glyco_hydro_5"/>
</dbReference>
<keyword evidence="7" id="KW-0472">Membrane</keyword>
<reference evidence="9 10" key="1">
    <citation type="journal article" date="2011" name="Stand. Genomic Sci.">
        <title>Non-contiguous finished genome sequence and contextual data of the filamentous soil bacterium Ktedonobacter racemifer type strain (SOSP1-21).</title>
        <authorList>
            <person name="Chang Y.J."/>
            <person name="Land M."/>
            <person name="Hauser L."/>
            <person name="Chertkov O."/>
            <person name="Del Rio T.G."/>
            <person name="Nolan M."/>
            <person name="Copeland A."/>
            <person name="Tice H."/>
            <person name="Cheng J.F."/>
            <person name="Lucas S."/>
            <person name="Han C."/>
            <person name="Goodwin L."/>
            <person name="Pitluck S."/>
            <person name="Ivanova N."/>
            <person name="Ovchinikova G."/>
            <person name="Pati A."/>
            <person name="Chen A."/>
            <person name="Palaniappan K."/>
            <person name="Mavromatis K."/>
            <person name="Liolios K."/>
            <person name="Brettin T."/>
            <person name="Fiebig A."/>
            <person name="Rohde M."/>
            <person name="Abt B."/>
            <person name="Goker M."/>
            <person name="Detter J.C."/>
            <person name="Woyke T."/>
            <person name="Bristow J."/>
            <person name="Eisen J.A."/>
            <person name="Markowitz V."/>
            <person name="Hugenholtz P."/>
            <person name="Kyrpides N.C."/>
            <person name="Klenk H.P."/>
            <person name="Lapidus A."/>
        </authorList>
    </citation>
    <scope>NUCLEOTIDE SEQUENCE [LARGE SCALE GENOMIC DNA]</scope>
    <source>
        <strain evidence="10">DSM 44963</strain>
    </source>
</reference>
<evidence type="ECO:0000256" key="1">
    <source>
        <dbReference type="ARBA" id="ARBA00000966"/>
    </source>
</evidence>
<dbReference type="GO" id="GO:0008810">
    <property type="term" value="F:cellulase activity"/>
    <property type="evidence" value="ECO:0007669"/>
    <property type="project" value="UniProtKB-EC"/>
</dbReference>
<dbReference type="InParanoid" id="D6TVL6"/>
<name>D6TVL6_KTERA</name>
<dbReference type="Gene3D" id="3.20.20.80">
    <property type="entry name" value="Glycosidases"/>
    <property type="match status" value="1"/>
</dbReference>
<dbReference type="PANTHER" id="PTHR34142:SF1">
    <property type="entry name" value="GLYCOSIDE HYDROLASE FAMILY 5 DOMAIN-CONTAINING PROTEIN"/>
    <property type="match status" value="1"/>
</dbReference>
<comment type="similarity">
    <text evidence="5">Belongs to the glycosyl hydrolase 5 (cellulase A) family.</text>
</comment>
<dbReference type="STRING" id="485913.Krac_5274"/>
<dbReference type="InterPro" id="IPR018087">
    <property type="entry name" value="Glyco_hydro_5_CS"/>
</dbReference>